<keyword evidence="2" id="KW-1185">Reference proteome</keyword>
<evidence type="ECO:0000313" key="2">
    <source>
        <dbReference type="Proteomes" id="UP000199421"/>
    </source>
</evidence>
<accession>A0A1H7IY85</accession>
<gene>
    <name evidence="1" type="ORF">SAMN05661044_00869</name>
</gene>
<dbReference type="RefSeq" id="WP_093318794.1">
    <property type="nucleotide sequence ID" value="NZ_FOAF01000001.1"/>
</dbReference>
<name>A0A1H7IY85_OLID1</name>
<reference evidence="2" key="1">
    <citation type="submission" date="2016-10" db="EMBL/GenBank/DDBJ databases">
        <authorList>
            <person name="Varghese N."/>
            <person name="Submissions S."/>
        </authorList>
    </citation>
    <scope>NUCLEOTIDE SEQUENCE [LARGE SCALE GENOMIC DNA]</scope>
    <source>
        <strain evidence="2">DSM 18733</strain>
    </source>
</reference>
<dbReference type="Proteomes" id="UP000199421">
    <property type="component" value="Unassembled WGS sequence"/>
</dbReference>
<dbReference type="EMBL" id="FOAF01000001">
    <property type="protein sequence ID" value="SEK67481.1"/>
    <property type="molecule type" value="Genomic_DNA"/>
</dbReference>
<protein>
    <recommendedName>
        <fullName evidence="3">3-oxoacyl-ACP synthase</fullName>
    </recommendedName>
</protein>
<organism evidence="1 2">
    <name type="scientific">Olivibacter domesticus</name>
    <name type="common">Pseudosphingobacterium domesticum</name>
    <dbReference type="NCBI Taxonomy" id="407022"/>
    <lineage>
        <taxon>Bacteria</taxon>
        <taxon>Pseudomonadati</taxon>
        <taxon>Bacteroidota</taxon>
        <taxon>Sphingobacteriia</taxon>
        <taxon>Sphingobacteriales</taxon>
        <taxon>Sphingobacteriaceae</taxon>
        <taxon>Olivibacter</taxon>
    </lineage>
</organism>
<evidence type="ECO:0008006" key="3">
    <source>
        <dbReference type="Google" id="ProtNLM"/>
    </source>
</evidence>
<dbReference type="AlphaFoldDB" id="A0A1H7IY85"/>
<sequence>MTDFQNQKLALLLACKEYVEQRVQTAKQAIASARDAANSDAKSSAGDKYETTREMMNQEINRNEQLLNTAKHMQQILNQINEKRTTVTIQIGNLIETNNGCFFIAISIGELVVRGQSYFVISPESPIGKNLIGRAAKEHFIFNGKNYQIKSVH</sequence>
<evidence type="ECO:0000313" key="1">
    <source>
        <dbReference type="EMBL" id="SEK67481.1"/>
    </source>
</evidence>
<proteinExistence type="predicted"/>
<dbReference type="OrthoDB" id="667380at2"/>
<dbReference type="STRING" id="407022.SAMN05661044_00869"/>